<feature type="coiled-coil region" evidence="1">
    <location>
        <begin position="287"/>
        <end position="321"/>
    </location>
</feature>
<dbReference type="Gene3D" id="3.40.50.300">
    <property type="entry name" value="P-loop containing nucleotide triphosphate hydrolases"/>
    <property type="match status" value="1"/>
</dbReference>
<accession>A0A6I2GKW4</accession>
<evidence type="ECO:0000313" key="5">
    <source>
        <dbReference type="Proteomes" id="UP000430975"/>
    </source>
</evidence>
<keyword evidence="1" id="KW-0175">Coiled coil</keyword>
<dbReference type="Pfam" id="PF01926">
    <property type="entry name" value="MMR_HSR1"/>
    <property type="match status" value="1"/>
</dbReference>
<evidence type="ECO:0000259" key="3">
    <source>
        <dbReference type="Pfam" id="PF18709"/>
    </source>
</evidence>
<name>A0A6I2GKW4_9LACT</name>
<dbReference type="InterPro" id="IPR027417">
    <property type="entry name" value="P-loop_NTPase"/>
</dbReference>
<dbReference type="AlphaFoldDB" id="A0A6I2GKW4"/>
<dbReference type="Proteomes" id="UP000430975">
    <property type="component" value="Unassembled WGS sequence"/>
</dbReference>
<feature type="domain" description="G" evidence="2">
    <location>
        <begin position="56"/>
        <end position="152"/>
    </location>
</feature>
<dbReference type="InterPro" id="IPR049678">
    <property type="entry name" value="LeoA-like"/>
</dbReference>
<evidence type="ECO:0000313" key="4">
    <source>
        <dbReference type="EMBL" id="MRI86492.1"/>
    </source>
</evidence>
<evidence type="ECO:0000256" key="1">
    <source>
        <dbReference type="SAM" id="Coils"/>
    </source>
</evidence>
<evidence type="ECO:0000259" key="2">
    <source>
        <dbReference type="Pfam" id="PF01926"/>
    </source>
</evidence>
<sequence>METIEVFNKRQAKTIEVLKRLLKFLREAEQFGINIDPKYVIKVESAINKKKEEKLRIALVGGFSEGKTSIIAAWAEKYVKEKMKISQAESSDEVEIFNFDDFELIDTPGLFGFKETTNKEKYMDITKKYVSEANLLLYVMNPNNPIKESHQDELIWLLKDLNLLSRTVFVLSRFDEEVDIEDETDYEEGLRVKKENIRSRLIDFGIITLDQELSIVAVSANPFAQGIDYWLQNIDEFKKISHIGDLQHATTEKIKKAGSTEVLVLESQRSIIRDILGRELPLADQRMQQATVELQKFSETYKDIQAEIRKTDRKISNARIALREFISELFTDLIIQVEGTDMETIGAFFQRNIGDEGIVLEMKIKNEFELQLGSVIREIEKMETSYNAAFNHYNSMVGDFALNGIKVGSQFLKNRGVTLTNKSILAVRDIIMPTFKFKPWQAVKFAEFANKTIGVVGASLGIAFELWDSWSKIKQQEEFKKGIKKMVEDFNKQRAEYLEFINNPDAFVSQFFPEYVKLHESMQLMESEMKEREKFQSDFQKWCYDGEIIEAEFEVIS</sequence>
<dbReference type="InterPro" id="IPR006073">
    <property type="entry name" value="GTP-bd"/>
</dbReference>
<reference evidence="4 5" key="1">
    <citation type="submission" date="2019-11" db="EMBL/GenBank/DDBJ databases">
        <title>Characterisation of Fundicoccus ignavus gen. nov. sp. nov., a novel genus of the family Aerococcaceae isolated from bulk tank milk.</title>
        <authorList>
            <person name="Siebert A."/>
            <person name="Huptas C."/>
            <person name="Wenning M."/>
            <person name="Scherer S."/>
            <person name="Doll E.V."/>
        </authorList>
    </citation>
    <scope>NUCLEOTIDE SEQUENCE [LARGE SCALE GENOMIC DNA]</scope>
    <source>
        <strain evidence="4 5">WS4759</strain>
    </source>
</reference>
<organism evidence="4 5">
    <name type="scientific">Fundicoccus ignavus</name>
    <dbReference type="NCBI Taxonomy" id="2664442"/>
    <lineage>
        <taxon>Bacteria</taxon>
        <taxon>Bacillati</taxon>
        <taxon>Bacillota</taxon>
        <taxon>Bacilli</taxon>
        <taxon>Lactobacillales</taxon>
        <taxon>Aerococcaceae</taxon>
        <taxon>Fundicoccus</taxon>
    </lineage>
</organism>
<gene>
    <name evidence="4" type="ORF">GIY09_11615</name>
</gene>
<proteinExistence type="predicted"/>
<comment type="caution">
    <text evidence="4">The sequence shown here is derived from an EMBL/GenBank/DDBJ whole genome shotgun (WGS) entry which is preliminary data.</text>
</comment>
<dbReference type="SUPFAM" id="SSF52540">
    <property type="entry name" value="P-loop containing nucleoside triphosphate hydrolases"/>
    <property type="match status" value="1"/>
</dbReference>
<dbReference type="GO" id="GO:0005525">
    <property type="term" value="F:GTP binding"/>
    <property type="evidence" value="ECO:0007669"/>
    <property type="project" value="InterPro"/>
</dbReference>
<dbReference type="InterPro" id="IPR040576">
    <property type="entry name" value="DLP_helical"/>
</dbReference>
<dbReference type="NCBIfam" id="NF041922">
    <property type="entry name" value="DLP_LeoA_gen"/>
    <property type="match status" value="1"/>
</dbReference>
<dbReference type="Pfam" id="PF18709">
    <property type="entry name" value="DLP_helical"/>
    <property type="match status" value="1"/>
</dbReference>
<dbReference type="EMBL" id="WJQS01000018">
    <property type="protein sequence ID" value="MRI86492.1"/>
    <property type="molecule type" value="Genomic_DNA"/>
</dbReference>
<protein>
    <submittedName>
        <fullName evidence="4">Labile enterotoxin output A</fullName>
    </submittedName>
</protein>
<dbReference type="RefSeq" id="WP_153864141.1">
    <property type="nucleotide sequence ID" value="NZ_WJQS01000018.1"/>
</dbReference>
<keyword evidence="5" id="KW-1185">Reference proteome</keyword>
<feature type="domain" description="Dynamin-like helical" evidence="3">
    <location>
        <begin position="211"/>
        <end position="537"/>
    </location>
</feature>